<name>A0ABP6GS44_9ACTN</name>
<proteinExistence type="predicted"/>
<keyword evidence="2" id="KW-1185">Reference proteome</keyword>
<evidence type="ECO:0000313" key="2">
    <source>
        <dbReference type="Proteomes" id="UP001501842"/>
    </source>
</evidence>
<comment type="caution">
    <text evidence="1">The sequence shown here is derived from an EMBL/GenBank/DDBJ whole genome shotgun (WGS) entry which is preliminary data.</text>
</comment>
<evidence type="ECO:0000313" key="1">
    <source>
        <dbReference type="EMBL" id="GAA2726943.1"/>
    </source>
</evidence>
<dbReference type="Proteomes" id="UP001501842">
    <property type="component" value="Unassembled WGS sequence"/>
</dbReference>
<sequence length="168" mass="18212">MKAVDVDARRYVWCKGQAIWRTSMPLTALLEDLRGALADGQEGLVRHTARNIGTNCAVVLNLVVRHRKPLPPARMRAAWALEGVAGHPLGDDCLTLVRSPRELDAAALAGIAERLVEGVRELVGDVPDPMSPDGYFPALATARDWLKLADSVGVEGFLPGEWTSEEAH</sequence>
<gene>
    <name evidence="1" type="ORF">GCM10010439_31280</name>
</gene>
<dbReference type="RefSeq" id="WP_344451102.1">
    <property type="nucleotide sequence ID" value="NZ_BAAATZ010000012.1"/>
</dbReference>
<organism evidence="1 2">
    <name type="scientific">Actinocorallia aurantiaca</name>
    <dbReference type="NCBI Taxonomy" id="46204"/>
    <lineage>
        <taxon>Bacteria</taxon>
        <taxon>Bacillati</taxon>
        <taxon>Actinomycetota</taxon>
        <taxon>Actinomycetes</taxon>
        <taxon>Streptosporangiales</taxon>
        <taxon>Thermomonosporaceae</taxon>
        <taxon>Actinocorallia</taxon>
    </lineage>
</organism>
<reference evidence="2" key="1">
    <citation type="journal article" date="2019" name="Int. J. Syst. Evol. Microbiol.">
        <title>The Global Catalogue of Microorganisms (GCM) 10K type strain sequencing project: providing services to taxonomists for standard genome sequencing and annotation.</title>
        <authorList>
            <consortium name="The Broad Institute Genomics Platform"/>
            <consortium name="The Broad Institute Genome Sequencing Center for Infectious Disease"/>
            <person name="Wu L."/>
            <person name="Ma J."/>
        </authorList>
    </citation>
    <scope>NUCLEOTIDE SEQUENCE [LARGE SCALE GENOMIC DNA]</scope>
    <source>
        <strain evidence="2">JCM 8201</strain>
    </source>
</reference>
<accession>A0ABP6GS44</accession>
<protein>
    <submittedName>
        <fullName evidence="1">Uncharacterized protein</fullName>
    </submittedName>
</protein>
<dbReference type="EMBL" id="BAAATZ010000012">
    <property type="protein sequence ID" value="GAA2726943.1"/>
    <property type="molecule type" value="Genomic_DNA"/>
</dbReference>